<dbReference type="SUPFAM" id="SSF51556">
    <property type="entry name" value="Metallo-dependent hydrolases"/>
    <property type="match status" value="1"/>
</dbReference>
<accession>A0A6G1K776</accession>
<dbReference type="InterPro" id="IPR006680">
    <property type="entry name" value="Amidohydro-rel"/>
</dbReference>
<dbReference type="OrthoDB" id="432010at2759"/>
<gene>
    <name evidence="5" type="ORF">K504DRAFT_433203</name>
</gene>
<reference evidence="5" key="1">
    <citation type="journal article" date="2020" name="Stud. Mycol.">
        <title>101 Dothideomycetes genomes: a test case for predicting lifestyles and emergence of pathogens.</title>
        <authorList>
            <person name="Haridas S."/>
            <person name="Albert R."/>
            <person name="Binder M."/>
            <person name="Bloem J."/>
            <person name="Labutti K."/>
            <person name="Salamov A."/>
            <person name="Andreopoulos B."/>
            <person name="Baker S."/>
            <person name="Barry K."/>
            <person name="Bills G."/>
            <person name="Bluhm B."/>
            <person name="Cannon C."/>
            <person name="Castanera R."/>
            <person name="Culley D."/>
            <person name="Daum C."/>
            <person name="Ezra D."/>
            <person name="Gonzalez J."/>
            <person name="Henrissat B."/>
            <person name="Kuo A."/>
            <person name="Liang C."/>
            <person name="Lipzen A."/>
            <person name="Lutzoni F."/>
            <person name="Magnuson J."/>
            <person name="Mondo S."/>
            <person name="Nolan M."/>
            <person name="Ohm R."/>
            <person name="Pangilinan J."/>
            <person name="Park H.-J."/>
            <person name="Ramirez L."/>
            <person name="Alfaro M."/>
            <person name="Sun H."/>
            <person name="Tritt A."/>
            <person name="Yoshinaga Y."/>
            <person name="Zwiers L.-H."/>
            <person name="Turgeon B."/>
            <person name="Goodwin S."/>
            <person name="Spatafora J."/>
            <person name="Crous P."/>
            <person name="Grigoriev I."/>
        </authorList>
    </citation>
    <scope>NUCLEOTIDE SEQUENCE</scope>
    <source>
        <strain evidence="5">CBS 279.74</strain>
    </source>
</reference>
<dbReference type="EMBL" id="MU005771">
    <property type="protein sequence ID" value="KAF2708739.1"/>
    <property type="molecule type" value="Genomic_DNA"/>
</dbReference>
<dbReference type="Pfam" id="PF04909">
    <property type="entry name" value="Amidohydro_2"/>
    <property type="match status" value="1"/>
</dbReference>
<dbReference type="InterPro" id="IPR032465">
    <property type="entry name" value="ACMSD"/>
</dbReference>
<dbReference type="Proteomes" id="UP000799428">
    <property type="component" value="Unassembled WGS sequence"/>
</dbReference>
<feature type="domain" description="Amidohydrolase-related" evidence="4">
    <location>
        <begin position="69"/>
        <end position="319"/>
    </location>
</feature>
<organism evidence="5 6">
    <name type="scientific">Pleomassaria siparia CBS 279.74</name>
    <dbReference type="NCBI Taxonomy" id="1314801"/>
    <lineage>
        <taxon>Eukaryota</taxon>
        <taxon>Fungi</taxon>
        <taxon>Dikarya</taxon>
        <taxon>Ascomycota</taxon>
        <taxon>Pezizomycotina</taxon>
        <taxon>Dothideomycetes</taxon>
        <taxon>Pleosporomycetidae</taxon>
        <taxon>Pleosporales</taxon>
        <taxon>Pleomassariaceae</taxon>
        <taxon>Pleomassaria</taxon>
    </lineage>
</organism>
<keyword evidence="2 3" id="KW-0456">Lyase</keyword>
<dbReference type="InterPro" id="IPR032466">
    <property type="entry name" value="Metal_Hydrolase"/>
</dbReference>
<dbReference type="GO" id="GO:0019748">
    <property type="term" value="P:secondary metabolic process"/>
    <property type="evidence" value="ECO:0007669"/>
    <property type="project" value="TreeGrafter"/>
</dbReference>
<keyword evidence="1 3" id="KW-0210">Decarboxylase</keyword>
<dbReference type="GO" id="GO:0016787">
    <property type="term" value="F:hydrolase activity"/>
    <property type="evidence" value="ECO:0007669"/>
    <property type="project" value="UniProtKB-KW"/>
</dbReference>
<evidence type="ECO:0000259" key="4">
    <source>
        <dbReference type="Pfam" id="PF04909"/>
    </source>
</evidence>
<evidence type="ECO:0000313" key="5">
    <source>
        <dbReference type="EMBL" id="KAF2708739.1"/>
    </source>
</evidence>
<evidence type="ECO:0000256" key="2">
    <source>
        <dbReference type="ARBA" id="ARBA00023239"/>
    </source>
</evidence>
<dbReference type="PANTHER" id="PTHR21240:SF30">
    <property type="entry name" value="AMIDOHYDROLASE-RELATED DOMAIN-CONTAINING PROTEIN-RELATED"/>
    <property type="match status" value="1"/>
</dbReference>
<dbReference type="GO" id="GO:0005829">
    <property type="term" value="C:cytosol"/>
    <property type="evidence" value="ECO:0007669"/>
    <property type="project" value="TreeGrafter"/>
</dbReference>
<sequence length="334" mass="37089">MSSLPSFITLEEHFTSQASAKFYGSKAPSFGPALAPKLSSISTSRITDMDAGDVGRQILSHTPFISDPSPALCTAINDELHAAVSAHQDRFSGFASLPMAEPRAAATELTRTVKELGFVGTLVDAHSEGVFYDGPEWDIFWETAQELDVPVYLHPCFASDEMMRINYRGNYGEDVAISLGAFVFGWHAETGLHFLRLLAAGVFDRFPRLKIVLGHMGELLPFMMKRQEAATSRWSHLKRPLREVWRANVWVTTSGMFDTSPLELLLKVSPPDHVLFSIDYPFSDNKMGKKFVDDIEKQGLLKGDELAAFVHGNAAKLLKIEERNGMNDQEHVQG</sequence>
<dbReference type="GO" id="GO:0016831">
    <property type="term" value="F:carboxy-lyase activity"/>
    <property type="evidence" value="ECO:0007669"/>
    <property type="project" value="UniProtKB-KW"/>
</dbReference>
<protein>
    <submittedName>
        <fullName evidence="5">Putative metal-dependent hydrolase</fullName>
    </submittedName>
</protein>
<comment type="similarity">
    <text evidence="3">Belongs to the metallo-dependent hydrolases superfamily.</text>
</comment>
<evidence type="ECO:0000256" key="3">
    <source>
        <dbReference type="RuleBase" id="RU366045"/>
    </source>
</evidence>
<keyword evidence="5" id="KW-0378">Hydrolase</keyword>
<dbReference type="PANTHER" id="PTHR21240">
    <property type="entry name" value="2-AMINO-3-CARBOXYLMUCONATE-6-SEMIALDEHYDE DECARBOXYLASE"/>
    <property type="match status" value="1"/>
</dbReference>
<proteinExistence type="inferred from homology"/>
<name>A0A6G1K776_9PLEO</name>
<evidence type="ECO:0000313" key="6">
    <source>
        <dbReference type="Proteomes" id="UP000799428"/>
    </source>
</evidence>
<dbReference type="AlphaFoldDB" id="A0A6G1K776"/>
<keyword evidence="6" id="KW-1185">Reference proteome</keyword>
<dbReference type="Gene3D" id="3.20.20.140">
    <property type="entry name" value="Metal-dependent hydrolases"/>
    <property type="match status" value="1"/>
</dbReference>
<evidence type="ECO:0000256" key="1">
    <source>
        <dbReference type="ARBA" id="ARBA00022793"/>
    </source>
</evidence>